<dbReference type="GO" id="GO:0006396">
    <property type="term" value="P:RNA processing"/>
    <property type="evidence" value="ECO:0007669"/>
    <property type="project" value="InterPro"/>
</dbReference>
<accession>A0A1M5VJC8</accession>
<dbReference type="GO" id="GO:0003723">
    <property type="term" value="F:RNA binding"/>
    <property type="evidence" value="ECO:0007669"/>
    <property type="project" value="UniProtKB-KW"/>
</dbReference>
<dbReference type="AlphaFoldDB" id="A0A1M5VJC8"/>
<evidence type="ECO:0000256" key="1">
    <source>
        <dbReference type="ARBA" id="ARBA00022679"/>
    </source>
</evidence>
<dbReference type="OrthoDB" id="9805698at2"/>
<dbReference type="PANTHER" id="PTHR43051:SF1">
    <property type="entry name" value="POLYNUCLEOTIDE ADENYLYLTRANSFERASE FAMILY PROTEIN"/>
    <property type="match status" value="1"/>
</dbReference>
<dbReference type="InterPro" id="IPR052191">
    <property type="entry name" value="tRNA_ntf/polyA_polymerase_I"/>
</dbReference>
<dbReference type="InterPro" id="IPR032828">
    <property type="entry name" value="PolyA_RNA-bd"/>
</dbReference>
<name>A0A1M5VJC8_9BACT</name>
<feature type="region of interest" description="Disordered" evidence="4">
    <location>
        <begin position="400"/>
        <end position="442"/>
    </location>
</feature>
<feature type="domain" description="tRNA nucleotidyltransferase/poly(A) polymerase RNA and SrmB- binding" evidence="6">
    <location>
        <begin position="195"/>
        <end position="250"/>
    </location>
</feature>
<organism evidence="7 8">
    <name type="scientific">Desulfofustis glycolicus DSM 9705</name>
    <dbReference type="NCBI Taxonomy" id="1121409"/>
    <lineage>
        <taxon>Bacteria</taxon>
        <taxon>Pseudomonadati</taxon>
        <taxon>Thermodesulfobacteriota</taxon>
        <taxon>Desulfobulbia</taxon>
        <taxon>Desulfobulbales</taxon>
        <taxon>Desulfocapsaceae</taxon>
        <taxon>Desulfofustis</taxon>
    </lineage>
</organism>
<protein>
    <submittedName>
        <fullName evidence="7">Poly(A) polymerase</fullName>
    </submittedName>
</protein>
<dbReference type="PANTHER" id="PTHR43051">
    <property type="entry name" value="POLYNUCLEOTIDE ADENYLYLTRANSFERASE FAMILY PROTEIN"/>
    <property type="match status" value="1"/>
</dbReference>
<dbReference type="Gene3D" id="1.10.3090.10">
    <property type="entry name" value="cca-adding enzyme, domain 2"/>
    <property type="match status" value="1"/>
</dbReference>
<keyword evidence="1 3" id="KW-0808">Transferase</keyword>
<evidence type="ECO:0000256" key="3">
    <source>
        <dbReference type="RuleBase" id="RU003953"/>
    </source>
</evidence>
<proteinExistence type="inferred from homology"/>
<keyword evidence="2" id="KW-0547">Nucleotide-binding</keyword>
<feature type="domain" description="Poly A polymerase head" evidence="5">
    <location>
        <begin position="43"/>
        <end position="167"/>
    </location>
</feature>
<evidence type="ECO:0000256" key="2">
    <source>
        <dbReference type="ARBA" id="ARBA00022741"/>
    </source>
</evidence>
<dbReference type="Pfam" id="PF12627">
    <property type="entry name" value="PolyA_pol_RNAbd"/>
    <property type="match status" value="1"/>
</dbReference>
<keyword evidence="8" id="KW-1185">Reference proteome</keyword>
<reference evidence="7 8" key="1">
    <citation type="submission" date="2016-11" db="EMBL/GenBank/DDBJ databases">
        <authorList>
            <person name="Jaros S."/>
            <person name="Januszkiewicz K."/>
            <person name="Wedrychowicz H."/>
        </authorList>
    </citation>
    <scope>NUCLEOTIDE SEQUENCE [LARGE SCALE GENOMIC DNA]</scope>
    <source>
        <strain evidence="7 8">DSM 9705</strain>
    </source>
</reference>
<dbReference type="CDD" id="cd05398">
    <property type="entry name" value="NT_ClassII-CCAase"/>
    <property type="match status" value="1"/>
</dbReference>
<evidence type="ECO:0000259" key="5">
    <source>
        <dbReference type="Pfam" id="PF01743"/>
    </source>
</evidence>
<sequence>MSSTSPHEPVVITREQHRISLDSIDRDALYVLKKLNSAGFSSYLVGGGVRDLFLGKTPKDFDIGTDARPGQIRRIFSNSRTIGRRFRLVQVFFKYGKIVEVSTLRSLSEHDLDGPEAVLAPNNTYGTVSEDAQRRDISINALFYEINEQTIIDHVGGFADLQDGIIRIIGTPKKRINRDPVRMMRVIRHAARNQFKIEENSWQAMCDNSHKLALCPPSRLRDETLKDIYCGSAAAWFELAVDSGVFFALFGIYRDGAADASWRPRLTAIFRTIDRLNNSAVAAGLHRQPDFLLLSFILLPWADAALQIFDPSLKGGRLFHLATAIREAIDQSVGPALGLTRSCRQEITALLTHLPTLISQRQKDSWPKWLRRKSYFNKCRLLYLCHLEATQGQTVPDQMFLVGGPGAPSQPTESRTAQKPPRRKGRPALVDDHPGGIFGFKR</sequence>
<comment type="similarity">
    <text evidence="3">Belongs to the tRNA nucleotidyltransferase/poly(A) polymerase family.</text>
</comment>
<evidence type="ECO:0000313" key="7">
    <source>
        <dbReference type="EMBL" id="SHH75346.1"/>
    </source>
</evidence>
<dbReference type="STRING" id="1121409.SAMN02745124_01740"/>
<dbReference type="GO" id="GO:0000166">
    <property type="term" value="F:nucleotide binding"/>
    <property type="evidence" value="ECO:0007669"/>
    <property type="project" value="UniProtKB-KW"/>
</dbReference>
<evidence type="ECO:0000313" key="8">
    <source>
        <dbReference type="Proteomes" id="UP000184139"/>
    </source>
</evidence>
<dbReference type="SUPFAM" id="SSF81301">
    <property type="entry name" value="Nucleotidyltransferase"/>
    <property type="match status" value="1"/>
</dbReference>
<dbReference type="RefSeq" id="WP_073375306.1">
    <property type="nucleotide sequence ID" value="NZ_FQXS01000008.1"/>
</dbReference>
<keyword evidence="3" id="KW-0694">RNA-binding</keyword>
<dbReference type="InterPro" id="IPR043519">
    <property type="entry name" value="NT_sf"/>
</dbReference>
<dbReference type="InterPro" id="IPR002646">
    <property type="entry name" value="PolA_pol_head_dom"/>
</dbReference>
<dbReference type="SUPFAM" id="SSF81891">
    <property type="entry name" value="Poly A polymerase C-terminal region-like"/>
    <property type="match status" value="1"/>
</dbReference>
<dbReference type="Gene3D" id="3.30.460.10">
    <property type="entry name" value="Beta Polymerase, domain 2"/>
    <property type="match status" value="1"/>
</dbReference>
<dbReference type="GO" id="GO:0016779">
    <property type="term" value="F:nucleotidyltransferase activity"/>
    <property type="evidence" value="ECO:0007669"/>
    <property type="project" value="InterPro"/>
</dbReference>
<dbReference type="EMBL" id="FQXS01000008">
    <property type="protein sequence ID" value="SHH75346.1"/>
    <property type="molecule type" value="Genomic_DNA"/>
</dbReference>
<dbReference type="Pfam" id="PF01743">
    <property type="entry name" value="PolyA_pol"/>
    <property type="match status" value="1"/>
</dbReference>
<evidence type="ECO:0000256" key="4">
    <source>
        <dbReference type="SAM" id="MobiDB-lite"/>
    </source>
</evidence>
<dbReference type="Proteomes" id="UP000184139">
    <property type="component" value="Unassembled WGS sequence"/>
</dbReference>
<gene>
    <name evidence="7" type="ORF">SAMN02745124_01740</name>
</gene>
<evidence type="ECO:0000259" key="6">
    <source>
        <dbReference type="Pfam" id="PF12627"/>
    </source>
</evidence>